<name>A0A8S8ZTT3_SORMA</name>
<reference evidence="3 4" key="1">
    <citation type="submission" date="2017-07" db="EMBL/GenBank/DDBJ databases">
        <title>Genome sequence of the Sordaria macrospora wild type strain R19027.</title>
        <authorList>
            <person name="Nowrousian M."/>
            <person name="Teichert I."/>
            <person name="Kueck U."/>
        </authorList>
    </citation>
    <scope>NUCLEOTIDE SEQUENCE [LARGE SCALE GENOMIC DNA]</scope>
    <source>
        <strain evidence="3 4">R19027</strain>
        <tissue evidence="3">Mycelium</tissue>
    </source>
</reference>
<dbReference type="PANTHER" id="PTHR42354">
    <property type="entry name" value="C2H2-TYPE DOMAIN-CONTAINING PROTEIN"/>
    <property type="match status" value="1"/>
</dbReference>
<dbReference type="VEuPathDB" id="FungiDB:SMAC_05048"/>
<proteinExistence type="predicted"/>
<feature type="region of interest" description="Disordered" evidence="1">
    <location>
        <begin position="194"/>
        <end position="282"/>
    </location>
</feature>
<keyword evidence="2" id="KW-1133">Transmembrane helix</keyword>
<evidence type="ECO:0000256" key="2">
    <source>
        <dbReference type="SAM" id="Phobius"/>
    </source>
</evidence>
<gene>
    <name evidence="3" type="ORF">SMACR_05048</name>
</gene>
<feature type="transmembrane region" description="Helical" evidence="2">
    <location>
        <begin position="16"/>
        <end position="36"/>
    </location>
</feature>
<dbReference type="EMBL" id="NMPR01000036">
    <property type="protein sequence ID" value="KAA8633473.1"/>
    <property type="molecule type" value="Genomic_DNA"/>
</dbReference>
<comment type="caution">
    <text evidence="3">The sequence shown here is derived from an EMBL/GenBank/DDBJ whole genome shotgun (WGS) entry which is preliminary data.</text>
</comment>
<keyword evidence="2" id="KW-0472">Membrane</keyword>
<feature type="compositionally biased region" description="Basic and acidic residues" evidence="1">
    <location>
        <begin position="51"/>
        <end position="83"/>
    </location>
</feature>
<organism evidence="3 4">
    <name type="scientific">Sordaria macrospora</name>
    <dbReference type="NCBI Taxonomy" id="5147"/>
    <lineage>
        <taxon>Eukaryota</taxon>
        <taxon>Fungi</taxon>
        <taxon>Dikarya</taxon>
        <taxon>Ascomycota</taxon>
        <taxon>Pezizomycotina</taxon>
        <taxon>Sordariomycetes</taxon>
        <taxon>Sordariomycetidae</taxon>
        <taxon>Sordariales</taxon>
        <taxon>Sordariaceae</taxon>
        <taxon>Sordaria</taxon>
    </lineage>
</organism>
<sequence>MEAAGAIDDRRLKQSFILATLISTIAGTFTTGVNLFDRVGEARRQRRQRKMDRGQNRKIKELEQRLDDAVKGKTEIEEREKKSSKSQRGGGENEEDLRNSLQRGGPLVQGQYDQLYSRAGPQFAQGDLLAQTQLQGQIITLQGTVIKMLEEALYTGDPPDIRKLYNASEFAREGSMRALRDQYQRMLQSAPVDRAALPAPAPSHRSGGRSQSRRPIAPVRRISSTPSLRDYYDTTDYDTSYHPTTTHRTRTRGPGSVSHHSHRSPSPSTRSRARSVASKGSHIPKQLTYHSSIYCQYATYLQQSGQALDSSLASSGICPDCHAHLFDPVEVSQRGPWRVDKEVVTHNERTGKEEVEYRSYLLTTRFFVKCHREGGGYACYLCSKHRERDTVCKREESLVDHVGEKHSIGEYEGDGDIRGVTR</sequence>
<dbReference type="PANTHER" id="PTHR42354:SF1">
    <property type="entry name" value="C2H2-TYPE DOMAIN-CONTAINING PROTEIN"/>
    <property type="match status" value="1"/>
</dbReference>
<evidence type="ECO:0000313" key="4">
    <source>
        <dbReference type="Proteomes" id="UP000433876"/>
    </source>
</evidence>
<dbReference type="Proteomes" id="UP000433876">
    <property type="component" value="Unassembled WGS sequence"/>
</dbReference>
<feature type="compositionally biased region" description="Low complexity" evidence="1">
    <location>
        <begin position="203"/>
        <end position="214"/>
    </location>
</feature>
<protein>
    <submittedName>
        <fullName evidence="3">Uncharacterized protein</fullName>
    </submittedName>
</protein>
<keyword evidence="2" id="KW-0812">Transmembrane</keyword>
<evidence type="ECO:0000313" key="3">
    <source>
        <dbReference type="EMBL" id="KAA8633473.1"/>
    </source>
</evidence>
<feature type="region of interest" description="Disordered" evidence="1">
    <location>
        <begin position="42"/>
        <end position="105"/>
    </location>
</feature>
<dbReference type="OMA" id="MNYASWI"/>
<accession>A0A8S8ZTT3</accession>
<dbReference type="AlphaFoldDB" id="A0A8S8ZTT3"/>
<feature type="compositionally biased region" description="Low complexity" evidence="1">
    <location>
        <begin position="252"/>
        <end position="278"/>
    </location>
</feature>
<evidence type="ECO:0000256" key="1">
    <source>
        <dbReference type="SAM" id="MobiDB-lite"/>
    </source>
</evidence>